<dbReference type="Proteomes" id="UP000199118">
    <property type="component" value="Unassembled WGS sequence"/>
</dbReference>
<accession>A0A1H3AUW8</accession>
<proteinExistence type="predicted"/>
<evidence type="ECO:0000259" key="2">
    <source>
        <dbReference type="Pfam" id="PF12275"/>
    </source>
</evidence>
<dbReference type="AlphaFoldDB" id="A0A1H3AUW8"/>
<keyword evidence="4" id="KW-1185">Reference proteome</keyword>
<feature type="region of interest" description="Disordered" evidence="1">
    <location>
        <begin position="1"/>
        <end position="28"/>
    </location>
</feature>
<evidence type="ECO:0000313" key="3">
    <source>
        <dbReference type="EMBL" id="SDX33198.1"/>
    </source>
</evidence>
<sequence>MSRTSTRHPRPADPETGPSGLPRGRAPSGTLKLRFKRIEDIAHVSDPIWKDVSSVAVAGRSIFCACDETSSVERVLHAPEKGEAAAHASFPIGAVFDLPDGPGGEMDIEGLDVSDGWLWVTGSHSLKRKDPKPGKLRRMEKTSWDPNRAFLGRLPLADRGAGVFEPVAQDGARRARMVKLGGSRDSWLRKALRKDGLLGPFADLPCKENGLDIEGLAARGRTVLLGLRGPALRGWALILRLEMKETRDGFLKPRKLADGRRYAVHAVDLGGHGVRDMCWDGERLLILSGATTDLTSLQSVWTLDRFDPGREVWEAGRVGRELDLPALRAADNAEGIALLGDAGEGRRLLVAHDSPHPDRTPPKTQSLTADLFDYPG</sequence>
<dbReference type="InterPro" id="IPR022060">
    <property type="entry name" value="DUF3616"/>
</dbReference>
<dbReference type="STRING" id="356660.SAMN05444336_104324"/>
<name>A0A1H3AUW8_9RHOB</name>
<evidence type="ECO:0000313" key="4">
    <source>
        <dbReference type="Proteomes" id="UP000199118"/>
    </source>
</evidence>
<evidence type="ECO:0000256" key="1">
    <source>
        <dbReference type="SAM" id="MobiDB-lite"/>
    </source>
</evidence>
<gene>
    <name evidence="3" type="ORF">SAMN05444336_104324</name>
</gene>
<dbReference type="OrthoDB" id="423529at2"/>
<feature type="domain" description="DUF3616" evidence="2">
    <location>
        <begin position="51"/>
        <end position="370"/>
    </location>
</feature>
<protein>
    <recommendedName>
        <fullName evidence="2">DUF3616 domain-containing protein</fullName>
    </recommendedName>
</protein>
<dbReference type="RefSeq" id="WP_092682691.1">
    <property type="nucleotide sequence ID" value="NZ_FNMZ01000004.1"/>
</dbReference>
<organism evidence="3 4">
    <name type="scientific">Albimonas donghaensis</name>
    <dbReference type="NCBI Taxonomy" id="356660"/>
    <lineage>
        <taxon>Bacteria</taxon>
        <taxon>Pseudomonadati</taxon>
        <taxon>Pseudomonadota</taxon>
        <taxon>Alphaproteobacteria</taxon>
        <taxon>Rhodobacterales</taxon>
        <taxon>Paracoccaceae</taxon>
        <taxon>Albimonas</taxon>
    </lineage>
</organism>
<feature type="region of interest" description="Disordered" evidence="1">
    <location>
        <begin position="352"/>
        <end position="376"/>
    </location>
</feature>
<dbReference type="EMBL" id="FNMZ01000004">
    <property type="protein sequence ID" value="SDX33198.1"/>
    <property type="molecule type" value="Genomic_DNA"/>
</dbReference>
<reference evidence="3 4" key="1">
    <citation type="submission" date="2016-10" db="EMBL/GenBank/DDBJ databases">
        <authorList>
            <person name="de Groot N.N."/>
        </authorList>
    </citation>
    <scope>NUCLEOTIDE SEQUENCE [LARGE SCALE GENOMIC DNA]</scope>
    <source>
        <strain evidence="3 4">DSM 17890</strain>
    </source>
</reference>
<dbReference type="Pfam" id="PF12275">
    <property type="entry name" value="DUF3616"/>
    <property type="match status" value="1"/>
</dbReference>